<protein>
    <submittedName>
        <fullName evidence="1">PTPLA-domain-containing protein</fullName>
    </submittedName>
</protein>
<keyword evidence="2" id="KW-1185">Reference proteome</keyword>
<organism evidence="1 2">
    <name type="scientific">Pluteus cervinus</name>
    <dbReference type="NCBI Taxonomy" id="181527"/>
    <lineage>
        <taxon>Eukaryota</taxon>
        <taxon>Fungi</taxon>
        <taxon>Dikarya</taxon>
        <taxon>Basidiomycota</taxon>
        <taxon>Agaricomycotina</taxon>
        <taxon>Agaricomycetes</taxon>
        <taxon>Agaricomycetidae</taxon>
        <taxon>Agaricales</taxon>
        <taxon>Pluteineae</taxon>
        <taxon>Pluteaceae</taxon>
        <taxon>Pluteus</taxon>
    </lineage>
</organism>
<name>A0ACD3ASM3_9AGAR</name>
<evidence type="ECO:0000313" key="1">
    <source>
        <dbReference type="EMBL" id="TFK68715.1"/>
    </source>
</evidence>
<dbReference type="Proteomes" id="UP000308600">
    <property type="component" value="Unassembled WGS sequence"/>
</dbReference>
<dbReference type="EMBL" id="ML208346">
    <property type="protein sequence ID" value="TFK68715.1"/>
    <property type="molecule type" value="Genomic_DNA"/>
</dbReference>
<gene>
    <name evidence="1" type="ORF">BDN72DRAFT_888510</name>
</gene>
<reference evidence="1 2" key="1">
    <citation type="journal article" date="2019" name="Nat. Ecol. Evol.">
        <title>Megaphylogeny resolves global patterns of mushroom evolution.</title>
        <authorList>
            <person name="Varga T."/>
            <person name="Krizsan K."/>
            <person name="Foldi C."/>
            <person name="Dima B."/>
            <person name="Sanchez-Garcia M."/>
            <person name="Sanchez-Ramirez S."/>
            <person name="Szollosi G.J."/>
            <person name="Szarkandi J.G."/>
            <person name="Papp V."/>
            <person name="Albert L."/>
            <person name="Andreopoulos W."/>
            <person name="Angelini C."/>
            <person name="Antonin V."/>
            <person name="Barry K.W."/>
            <person name="Bougher N.L."/>
            <person name="Buchanan P."/>
            <person name="Buyck B."/>
            <person name="Bense V."/>
            <person name="Catcheside P."/>
            <person name="Chovatia M."/>
            <person name="Cooper J."/>
            <person name="Damon W."/>
            <person name="Desjardin D."/>
            <person name="Finy P."/>
            <person name="Geml J."/>
            <person name="Haridas S."/>
            <person name="Hughes K."/>
            <person name="Justo A."/>
            <person name="Karasinski D."/>
            <person name="Kautmanova I."/>
            <person name="Kiss B."/>
            <person name="Kocsube S."/>
            <person name="Kotiranta H."/>
            <person name="LaButti K.M."/>
            <person name="Lechner B.E."/>
            <person name="Liimatainen K."/>
            <person name="Lipzen A."/>
            <person name="Lukacs Z."/>
            <person name="Mihaltcheva S."/>
            <person name="Morgado L.N."/>
            <person name="Niskanen T."/>
            <person name="Noordeloos M.E."/>
            <person name="Ohm R.A."/>
            <person name="Ortiz-Santana B."/>
            <person name="Ovrebo C."/>
            <person name="Racz N."/>
            <person name="Riley R."/>
            <person name="Savchenko A."/>
            <person name="Shiryaev A."/>
            <person name="Soop K."/>
            <person name="Spirin V."/>
            <person name="Szebenyi C."/>
            <person name="Tomsovsky M."/>
            <person name="Tulloss R.E."/>
            <person name="Uehling J."/>
            <person name="Grigoriev I.V."/>
            <person name="Vagvolgyi C."/>
            <person name="Papp T."/>
            <person name="Martin F.M."/>
            <person name="Miettinen O."/>
            <person name="Hibbett D.S."/>
            <person name="Nagy L.G."/>
        </authorList>
    </citation>
    <scope>NUCLEOTIDE SEQUENCE [LARGE SCALE GENOMIC DNA]</scope>
    <source>
        <strain evidence="1 2">NL-1719</strain>
    </source>
</reference>
<accession>A0ACD3ASM3</accession>
<evidence type="ECO:0000313" key="2">
    <source>
        <dbReference type="Proteomes" id="UP000308600"/>
    </source>
</evidence>
<sequence>MGSPKHLYLVLYNTLAALGWCYVLSLLLFHEYEAMRAPASASALFSRIGAVTRVVQTSAALEIMHALLRWVRSPLLTTTAQVFSRLFLVWGIVGPFQQTHSSPLYGSMVFAWSMTEVIRYSFYAFNLVGREYHALTYLRYTTFFVLYPLGASSEALLISATLPPARLWGVFEGFRAILFVLWWPGLYIMYKHMITQRRKVLGSGTFQKRDKSK</sequence>
<proteinExistence type="predicted"/>